<dbReference type="CDD" id="cd00452">
    <property type="entry name" value="KDPG_aldolase"/>
    <property type="match status" value="1"/>
</dbReference>
<evidence type="ECO:0000256" key="2">
    <source>
        <dbReference type="ARBA" id="ARBA00006906"/>
    </source>
</evidence>
<name>A0ABY8FC65_9HYPH</name>
<dbReference type="RefSeq" id="WP_265682983.1">
    <property type="nucleotide sequence ID" value="NZ_CP120863.1"/>
</dbReference>
<comment type="similarity">
    <text evidence="2">Belongs to the KHG/KDPG aldolase family.</text>
</comment>
<comment type="subunit">
    <text evidence="3">Homotrimer.</text>
</comment>
<dbReference type="InterPro" id="IPR031338">
    <property type="entry name" value="KDPG/KHG_AS_2"/>
</dbReference>
<dbReference type="PANTHER" id="PTHR30246">
    <property type="entry name" value="2-KETO-3-DEOXY-6-PHOSPHOGLUCONATE ALDOLASE"/>
    <property type="match status" value="1"/>
</dbReference>
<keyword evidence="7" id="KW-1185">Reference proteome</keyword>
<accession>A0ABY8FC65</accession>
<evidence type="ECO:0000256" key="5">
    <source>
        <dbReference type="ARBA" id="ARBA00023277"/>
    </source>
</evidence>
<dbReference type="PANTHER" id="PTHR30246:SF1">
    <property type="entry name" value="2-DEHYDRO-3-DEOXY-6-PHOSPHOGALACTONATE ALDOLASE-RELATED"/>
    <property type="match status" value="1"/>
</dbReference>
<sequence length="204" mass="21071">MSRNLIAILRGLTPDEALPVTECLIAAGITRIEVPLNSPDPLKSIEAMVTSFGGDAEIGAGTVLEPEQVRNVKSAGGTLIVSPDCNPEVIRATKAEGMSSFPGVMTPTESFTALRNGADGLKFFPASLVGPYGLKALLAVLPKGTATYAVGGAGPDNFAEWIKVGAAGFGIGTALFKPGFTVDEIEDRAQKIVSAYDMAVTASE</sequence>
<evidence type="ECO:0000313" key="6">
    <source>
        <dbReference type="EMBL" id="WFE90860.1"/>
    </source>
</evidence>
<dbReference type="NCBIfam" id="NF006600">
    <property type="entry name" value="PRK09140.1"/>
    <property type="match status" value="1"/>
</dbReference>
<gene>
    <name evidence="6" type="ORF">K1718_05810</name>
</gene>
<evidence type="ECO:0000256" key="1">
    <source>
        <dbReference type="ARBA" id="ARBA00004761"/>
    </source>
</evidence>
<keyword evidence="4" id="KW-0456">Lyase</keyword>
<proteinExistence type="inferred from homology"/>
<organism evidence="6 7">
    <name type="scientific">Roseibium porphyridii</name>
    <dbReference type="NCBI Taxonomy" id="2866279"/>
    <lineage>
        <taxon>Bacteria</taxon>
        <taxon>Pseudomonadati</taxon>
        <taxon>Pseudomonadota</taxon>
        <taxon>Alphaproteobacteria</taxon>
        <taxon>Hyphomicrobiales</taxon>
        <taxon>Stappiaceae</taxon>
        <taxon>Roseibium</taxon>
    </lineage>
</organism>
<dbReference type="Pfam" id="PF01081">
    <property type="entry name" value="Aldolase"/>
    <property type="match status" value="1"/>
</dbReference>
<dbReference type="SUPFAM" id="SSF51569">
    <property type="entry name" value="Aldolase"/>
    <property type="match status" value="1"/>
</dbReference>
<dbReference type="Proteomes" id="UP001209803">
    <property type="component" value="Chromosome"/>
</dbReference>
<dbReference type="InterPro" id="IPR013785">
    <property type="entry name" value="Aldolase_TIM"/>
</dbReference>
<dbReference type="Gene3D" id="3.20.20.70">
    <property type="entry name" value="Aldolase class I"/>
    <property type="match status" value="1"/>
</dbReference>
<dbReference type="EMBL" id="CP120863">
    <property type="protein sequence ID" value="WFE90860.1"/>
    <property type="molecule type" value="Genomic_DNA"/>
</dbReference>
<keyword evidence="5" id="KW-0119">Carbohydrate metabolism</keyword>
<protein>
    <submittedName>
        <fullName evidence="6">2-dehydro-3-deoxy-6-phosphogalactonate aldolase</fullName>
    </submittedName>
</protein>
<reference evidence="6 7" key="1">
    <citation type="submission" date="2023-03" db="EMBL/GenBank/DDBJ databases">
        <title>Roseibium porphyridii sp. nov. and Roseibium rhodosorbium sp. nov. isolated from marine algae, Porphyridium cruentum and Rhodosorus marinus, respectively.</title>
        <authorList>
            <person name="Lee M.W."/>
            <person name="Choi B.J."/>
            <person name="Lee J.K."/>
            <person name="Choi D.G."/>
            <person name="Baek J.H."/>
            <person name="Bayburt H."/>
            <person name="Kim J.M."/>
            <person name="Han D.M."/>
            <person name="Kim K.H."/>
            <person name="Jeon C.O."/>
        </authorList>
    </citation>
    <scope>NUCLEOTIDE SEQUENCE [LARGE SCALE GENOMIC DNA]</scope>
    <source>
        <strain evidence="6 7">KMA01</strain>
    </source>
</reference>
<dbReference type="InterPro" id="IPR000887">
    <property type="entry name" value="Aldlse_KDPG_KHG"/>
</dbReference>
<dbReference type="PROSITE" id="PS00160">
    <property type="entry name" value="ALDOLASE_KDPG_KHG_2"/>
    <property type="match status" value="1"/>
</dbReference>
<evidence type="ECO:0000256" key="4">
    <source>
        <dbReference type="ARBA" id="ARBA00023239"/>
    </source>
</evidence>
<evidence type="ECO:0000256" key="3">
    <source>
        <dbReference type="ARBA" id="ARBA00011233"/>
    </source>
</evidence>
<evidence type="ECO:0000313" key="7">
    <source>
        <dbReference type="Proteomes" id="UP001209803"/>
    </source>
</evidence>
<comment type="pathway">
    <text evidence="1">Carbohydrate acid metabolism.</text>
</comment>